<proteinExistence type="predicted"/>
<evidence type="ECO:0000313" key="1">
    <source>
        <dbReference type="EMBL" id="KAH7967164.1"/>
    </source>
</evidence>
<reference evidence="1" key="1">
    <citation type="submission" date="2020-05" db="EMBL/GenBank/DDBJ databases">
        <title>Large-scale comparative analyses of tick genomes elucidate their genetic diversity and vector capacities.</title>
        <authorList>
            <person name="Jia N."/>
            <person name="Wang J."/>
            <person name="Shi W."/>
            <person name="Du L."/>
            <person name="Sun Y."/>
            <person name="Zhan W."/>
            <person name="Jiang J."/>
            <person name="Wang Q."/>
            <person name="Zhang B."/>
            <person name="Ji P."/>
            <person name="Sakyi L.B."/>
            <person name="Cui X."/>
            <person name="Yuan T."/>
            <person name="Jiang B."/>
            <person name="Yang W."/>
            <person name="Lam T.T.-Y."/>
            <person name="Chang Q."/>
            <person name="Ding S."/>
            <person name="Wang X."/>
            <person name="Zhu J."/>
            <person name="Ruan X."/>
            <person name="Zhao L."/>
            <person name="Wei J."/>
            <person name="Que T."/>
            <person name="Du C."/>
            <person name="Cheng J."/>
            <person name="Dai P."/>
            <person name="Han X."/>
            <person name="Huang E."/>
            <person name="Gao Y."/>
            <person name="Liu J."/>
            <person name="Shao H."/>
            <person name="Ye R."/>
            <person name="Li L."/>
            <person name="Wei W."/>
            <person name="Wang X."/>
            <person name="Wang C."/>
            <person name="Yang T."/>
            <person name="Huo Q."/>
            <person name="Li W."/>
            <person name="Guo W."/>
            <person name="Chen H."/>
            <person name="Zhou L."/>
            <person name="Ni X."/>
            <person name="Tian J."/>
            <person name="Zhou Y."/>
            <person name="Sheng Y."/>
            <person name="Liu T."/>
            <person name="Pan Y."/>
            <person name="Xia L."/>
            <person name="Li J."/>
            <person name="Zhao F."/>
            <person name="Cao W."/>
        </authorList>
    </citation>
    <scope>NUCLEOTIDE SEQUENCE</scope>
    <source>
        <strain evidence="1">Dsil-2018</strain>
    </source>
</reference>
<organism evidence="1 2">
    <name type="scientific">Dermacentor silvarum</name>
    <name type="common">Tick</name>
    <dbReference type="NCBI Taxonomy" id="543639"/>
    <lineage>
        <taxon>Eukaryota</taxon>
        <taxon>Metazoa</taxon>
        <taxon>Ecdysozoa</taxon>
        <taxon>Arthropoda</taxon>
        <taxon>Chelicerata</taxon>
        <taxon>Arachnida</taxon>
        <taxon>Acari</taxon>
        <taxon>Parasitiformes</taxon>
        <taxon>Ixodida</taxon>
        <taxon>Ixodoidea</taxon>
        <taxon>Ixodidae</taxon>
        <taxon>Rhipicephalinae</taxon>
        <taxon>Dermacentor</taxon>
    </lineage>
</organism>
<accession>A0ACB8DGH3</accession>
<dbReference type="EMBL" id="CM023471">
    <property type="protein sequence ID" value="KAH7967164.1"/>
    <property type="molecule type" value="Genomic_DNA"/>
</dbReference>
<keyword evidence="2" id="KW-1185">Reference proteome</keyword>
<comment type="caution">
    <text evidence="1">The sequence shown here is derived from an EMBL/GenBank/DDBJ whole genome shotgun (WGS) entry which is preliminary data.</text>
</comment>
<protein>
    <submittedName>
        <fullName evidence="1">Uncharacterized protein</fullName>
    </submittedName>
</protein>
<gene>
    <name evidence="1" type="ORF">HPB49_023286</name>
</gene>
<sequence length="360" mass="39919">MCTSNNVPYEAVEYSPSRRFFVHDSRGHHAAATIMALRLSSPALVLARGLLRETPRCCLEPFRVLGSRREASSASLKERLTRDLVLPVPNGQLAGKQWGPDDGQPVLALHGWLDNAAVFEPLVPFLKAEFKLVALDLPGHGLSSHLPARGHYTLDSYVESVLSAVDHLKWDTFSVLGHGMGAGIGYYLAALQPDRVPRLASVEGSFPATCPSFEPHECVGEDEDHRDSYTRQEVMDVLASRGHSAASAELLMARGCTRVFGDRYVFTTDRRLRHARPQGLYPGVFDRTLPRYRNNLLVLQRDCRLSDGARPHLDALEAIVRCLGAEQCSRFSYVVLESENNGHVTDPDTVARRVNDFMCT</sequence>
<name>A0ACB8DGH3_DERSI</name>
<evidence type="ECO:0000313" key="2">
    <source>
        <dbReference type="Proteomes" id="UP000821865"/>
    </source>
</evidence>
<dbReference type="Proteomes" id="UP000821865">
    <property type="component" value="Chromosome 2"/>
</dbReference>